<protein>
    <submittedName>
        <fullName evidence="2">Cupin domain-containing protein</fullName>
    </submittedName>
</protein>
<reference evidence="3" key="1">
    <citation type="submission" date="2018-05" db="EMBL/GenBank/DDBJ databases">
        <authorList>
            <person name="Nie L."/>
        </authorList>
    </citation>
    <scope>NUCLEOTIDE SEQUENCE [LARGE SCALE GENOMIC DNA]</scope>
    <source>
        <strain evidence="3">NL</strain>
    </source>
</reference>
<dbReference type="SUPFAM" id="SSF51182">
    <property type="entry name" value="RmlC-like cupins"/>
    <property type="match status" value="1"/>
</dbReference>
<feature type="domain" description="Cupin type-2" evidence="1">
    <location>
        <begin position="45"/>
        <end position="100"/>
    </location>
</feature>
<dbReference type="AlphaFoldDB" id="A0A328BDH3"/>
<evidence type="ECO:0000259" key="1">
    <source>
        <dbReference type="Pfam" id="PF07883"/>
    </source>
</evidence>
<name>A0A328BDH3_9BACT</name>
<dbReference type="InterPro" id="IPR014710">
    <property type="entry name" value="RmlC-like_jellyroll"/>
</dbReference>
<accession>A0A328BDH3</accession>
<dbReference type="Gene3D" id="2.60.120.10">
    <property type="entry name" value="Jelly Rolls"/>
    <property type="match status" value="1"/>
</dbReference>
<dbReference type="InterPro" id="IPR013096">
    <property type="entry name" value="Cupin_2"/>
</dbReference>
<proteinExistence type="predicted"/>
<dbReference type="InterPro" id="IPR025499">
    <property type="entry name" value="KdgF"/>
</dbReference>
<evidence type="ECO:0000313" key="2">
    <source>
        <dbReference type="EMBL" id="RAK63874.1"/>
    </source>
</evidence>
<dbReference type="InterPro" id="IPR011051">
    <property type="entry name" value="RmlC_Cupin_sf"/>
</dbReference>
<dbReference type="PANTHER" id="PTHR40112">
    <property type="entry name" value="H2HPP ISOMERASE"/>
    <property type="match status" value="1"/>
</dbReference>
<organism evidence="2 3">
    <name type="scientific">Hymenobacter edaphi</name>
    <dbReference type="NCBI Taxonomy" id="2211146"/>
    <lineage>
        <taxon>Bacteria</taxon>
        <taxon>Pseudomonadati</taxon>
        <taxon>Bacteroidota</taxon>
        <taxon>Cytophagia</taxon>
        <taxon>Cytophagales</taxon>
        <taxon>Hymenobacteraceae</taxon>
        <taxon>Hymenobacter</taxon>
    </lineage>
</organism>
<dbReference type="Proteomes" id="UP000248553">
    <property type="component" value="Unassembled WGS sequence"/>
</dbReference>
<sequence>MPNSAASDHATAQFCAGHGLPWESVAEGVRRQVLAYGPALMLVKVAFEAGAVGAEHQHPHAQTSYVESGAFEYTIAGDTRVLRPGDSCFVPGNTLHGTTCLESGVLLDSFSPLREDFLQ</sequence>
<gene>
    <name evidence="2" type="ORF">DLM85_20210</name>
</gene>
<dbReference type="RefSeq" id="WP_111479992.1">
    <property type="nucleotide sequence ID" value="NZ_QHKM01000008.1"/>
</dbReference>
<dbReference type="Pfam" id="PF07883">
    <property type="entry name" value="Cupin_2"/>
    <property type="match status" value="1"/>
</dbReference>
<comment type="caution">
    <text evidence="2">The sequence shown here is derived from an EMBL/GenBank/DDBJ whole genome shotgun (WGS) entry which is preliminary data.</text>
</comment>
<keyword evidence="3" id="KW-1185">Reference proteome</keyword>
<dbReference type="PANTHER" id="PTHR40112:SF1">
    <property type="entry name" value="H2HPP ISOMERASE"/>
    <property type="match status" value="1"/>
</dbReference>
<evidence type="ECO:0000313" key="3">
    <source>
        <dbReference type="Proteomes" id="UP000248553"/>
    </source>
</evidence>
<dbReference type="CDD" id="cd02238">
    <property type="entry name" value="cupin_KdgF"/>
    <property type="match status" value="1"/>
</dbReference>
<dbReference type="EMBL" id="QHKM01000008">
    <property type="protein sequence ID" value="RAK63874.1"/>
    <property type="molecule type" value="Genomic_DNA"/>
</dbReference>
<dbReference type="InterPro" id="IPR052535">
    <property type="entry name" value="Bacilysin_H2HPP_isomerase"/>
</dbReference>
<dbReference type="PIRSF" id="PIRSF029883">
    <property type="entry name" value="KdgF"/>
    <property type="match status" value="1"/>
</dbReference>
<dbReference type="OrthoDB" id="9811153at2"/>